<proteinExistence type="predicted"/>
<protein>
    <submittedName>
        <fullName evidence="1">Uncharacterized protein</fullName>
    </submittedName>
</protein>
<organism evidence="1 2">
    <name type="scientific">Labilithrix luteola</name>
    <dbReference type="NCBI Taxonomy" id="1391654"/>
    <lineage>
        <taxon>Bacteria</taxon>
        <taxon>Pseudomonadati</taxon>
        <taxon>Myxococcota</taxon>
        <taxon>Polyangia</taxon>
        <taxon>Polyangiales</taxon>
        <taxon>Labilitrichaceae</taxon>
        <taxon>Labilithrix</taxon>
    </lineage>
</organism>
<name>A0A0K1PLS8_9BACT</name>
<dbReference type="Proteomes" id="UP000064967">
    <property type="component" value="Chromosome"/>
</dbReference>
<dbReference type="KEGG" id="llu:AKJ09_01010"/>
<gene>
    <name evidence="1" type="ORF">AKJ09_01010</name>
</gene>
<dbReference type="EMBL" id="CP012333">
    <property type="protein sequence ID" value="AKU94346.1"/>
    <property type="molecule type" value="Genomic_DNA"/>
</dbReference>
<reference evidence="1 2" key="1">
    <citation type="submission" date="2015-08" db="EMBL/GenBank/DDBJ databases">
        <authorList>
            <person name="Babu N.S."/>
            <person name="Beckwith C.J."/>
            <person name="Beseler K.G."/>
            <person name="Brison A."/>
            <person name="Carone J.V."/>
            <person name="Caskin T.P."/>
            <person name="Diamond M."/>
            <person name="Durham M.E."/>
            <person name="Foxe J.M."/>
            <person name="Go M."/>
            <person name="Henderson B.A."/>
            <person name="Jones I.B."/>
            <person name="McGettigan J.A."/>
            <person name="Micheletti S.J."/>
            <person name="Nasrallah M.E."/>
            <person name="Ortiz D."/>
            <person name="Piller C.R."/>
            <person name="Privatt S.R."/>
            <person name="Schneider S.L."/>
            <person name="Sharp S."/>
            <person name="Smith T.C."/>
            <person name="Stanton J.D."/>
            <person name="Ullery H.E."/>
            <person name="Wilson R.J."/>
            <person name="Serrano M.G."/>
            <person name="Buck G."/>
            <person name="Lee V."/>
            <person name="Wang Y."/>
            <person name="Carvalho R."/>
            <person name="Voegtly L."/>
            <person name="Shi R."/>
            <person name="Duckworth R."/>
            <person name="Johnson A."/>
            <person name="Loviza R."/>
            <person name="Walstead R."/>
            <person name="Shah Z."/>
            <person name="Kiflezghi M."/>
            <person name="Wade K."/>
            <person name="Ball S.L."/>
            <person name="Bradley K.W."/>
            <person name="Asai D.J."/>
            <person name="Bowman C.A."/>
            <person name="Russell D.A."/>
            <person name="Pope W.H."/>
            <person name="Jacobs-Sera D."/>
            <person name="Hendrix R.W."/>
            <person name="Hatfull G.F."/>
        </authorList>
    </citation>
    <scope>NUCLEOTIDE SEQUENCE [LARGE SCALE GENOMIC DNA]</scope>
    <source>
        <strain evidence="1 2">DSM 27648</strain>
    </source>
</reference>
<dbReference type="AlphaFoldDB" id="A0A0K1PLS8"/>
<evidence type="ECO:0000313" key="1">
    <source>
        <dbReference type="EMBL" id="AKU94346.1"/>
    </source>
</evidence>
<sequence length="40" mass="4402">MAIEQKRMRPVFGPCAVNVKAQSRDATVAITAIVSRRRSS</sequence>
<keyword evidence="2" id="KW-1185">Reference proteome</keyword>
<accession>A0A0K1PLS8</accession>
<evidence type="ECO:0000313" key="2">
    <source>
        <dbReference type="Proteomes" id="UP000064967"/>
    </source>
</evidence>
<dbReference type="STRING" id="1391654.AKJ09_01010"/>